<gene>
    <name evidence="2" type="ORF">ACFQ21_24855</name>
</gene>
<feature type="chain" id="PRO_5047501842" description="Outer membrane protein beta-barrel domain-containing protein" evidence="1">
    <location>
        <begin position="20"/>
        <end position="192"/>
    </location>
</feature>
<accession>A0ABW3KA41</accession>
<keyword evidence="3" id="KW-1185">Reference proteome</keyword>
<name>A0ABW3KA41_9BACT</name>
<evidence type="ECO:0000256" key="1">
    <source>
        <dbReference type="SAM" id="SignalP"/>
    </source>
</evidence>
<protein>
    <recommendedName>
        <fullName evidence="4">Outer membrane protein beta-barrel domain-containing protein</fullName>
    </recommendedName>
</protein>
<dbReference type="EMBL" id="JBHTKA010000008">
    <property type="protein sequence ID" value="MFD1002579.1"/>
    <property type="molecule type" value="Genomic_DNA"/>
</dbReference>
<keyword evidence="1" id="KW-0732">Signal</keyword>
<evidence type="ECO:0008006" key="4">
    <source>
        <dbReference type="Google" id="ProtNLM"/>
    </source>
</evidence>
<comment type="caution">
    <text evidence="2">The sequence shown here is derived from an EMBL/GenBank/DDBJ whole genome shotgun (WGS) entry which is preliminary data.</text>
</comment>
<sequence>MKRFVVIIVLIAAAATTYAQQQGIGVRLGLPAGITYKRYLSNEKAVEFGLGSAFKNSDKRYYRNAFKHMSKYDNYNYESVDVSSVIYLQARLLFQHDFDVSDVEGKFQWYWGPGAVMKIAKVDYWYRDPNNNNMYMHDERTDFDFGPEGIFGAEYTFEDVPVTLFAETSLQLELVDRLTLRLFAGTGARFNF</sequence>
<evidence type="ECO:0000313" key="3">
    <source>
        <dbReference type="Proteomes" id="UP001597112"/>
    </source>
</evidence>
<dbReference type="Proteomes" id="UP001597112">
    <property type="component" value="Unassembled WGS sequence"/>
</dbReference>
<evidence type="ECO:0000313" key="2">
    <source>
        <dbReference type="EMBL" id="MFD1002579.1"/>
    </source>
</evidence>
<proteinExistence type="predicted"/>
<dbReference type="RefSeq" id="WP_377583889.1">
    <property type="nucleotide sequence ID" value="NZ_JBHTKA010000008.1"/>
</dbReference>
<reference evidence="3" key="1">
    <citation type="journal article" date="2019" name="Int. J. Syst. Evol. Microbiol.">
        <title>The Global Catalogue of Microorganisms (GCM) 10K type strain sequencing project: providing services to taxonomists for standard genome sequencing and annotation.</title>
        <authorList>
            <consortium name="The Broad Institute Genomics Platform"/>
            <consortium name="The Broad Institute Genome Sequencing Center for Infectious Disease"/>
            <person name="Wu L."/>
            <person name="Ma J."/>
        </authorList>
    </citation>
    <scope>NUCLEOTIDE SEQUENCE [LARGE SCALE GENOMIC DNA]</scope>
    <source>
        <strain evidence="3">CCUG 58938</strain>
    </source>
</reference>
<organism evidence="2 3">
    <name type="scientific">Ohtaekwangia kribbensis</name>
    <dbReference type="NCBI Taxonomy" id="688913"/>
    <lineage>
        <taxon>Bacteria</taxon>
        <taxon>Pseudomonadati</taxon>
        <taxon>Bacteroidota</taxon>
        <taxon>Cytophagia</taxon>
        <taxon>Cytophagales</taxon>
        <taxon>Fulvivirgaceae</taxon>
        <taxon>Ohtaekwangia</taxon>
    </lineage>
</organism>
<feature type="signal peptide" evidence="1">
    <location>
        <begin position="1"/>
        <end position="19"/>
    </location>
</feature>